<evidence type="ECO:0000256" key="1">
    <source>
        <dbReference type="HAMAP-Rule" id="MF_01506"/>
    </source>
</evidence>
<evidence type="ECO:0000313" key="4">
    <source>
        <dbReference type="Proteomes" id="UP001056429"/>
    </source>
</evidence>
<proteinExistence type="inferred from homology"/>
<gene>
    <name evidence="1" type="primary">tlp</name>
    <name evidence="3" type="ORF">KDK92_00855</name>
</gene>
<comment type="caution">
    <text evidence="3">The sequence shown here is derived from an EMBL/GenBank/DDBJ whole genome shotgun (WGS) entry which is preliminary data.</text>
</comment>
<feature type="coiled-coil region" evidence="2">
    <location>
        <begin position="19"/>
        <end position="73"/>
    </location>
</feature>
<protein>
    <recommendedName>
        <fullName evidence="1">Protein Tlp homolog</fullName>
    </recommendedName>
</protein>
<dbReference type="RefSeq" id="WP_250857128.1">
    <property type="nucleotide sequence ID" value="NZ_JAGSOJ010000001.1"/>
</dbReference>
<comment type="similarity">
    <text evidence="1">Belongs to the Tlp family.</text>
</comment>
<dbReference type="EMBL" id="JAGSOJ010000001">
    <property type="protein sequence ID" value="MCM1988272.1"/>
    <property type="molecule type" value="Genomic_DNA"/>
</dbReference>
<dbReference type="InterPro" id="IPR017524">
    <property type="entry name" value="SASP_thioredoxin-like"/>
</dbReference>
<dbReference type="Pfam" id="PF19824">
    <property type="entry name" value="Tlp"/>
    <property type="match status" value="1"/>
</dbReference>
<dbReference type="Proteomes" id="UP001056429">
    <property type="component" value="Unassembled WGS sequence"/>
</dbReference>
<dbReference type="HAMAP" id="MF_01506">
    <property type="entry name" value="Tlp"/>
    <property type="match status" value="1"/>
</dbReference>
<evidence type="ECO:0000256" key="2">
    <source>
        <dbReference type="SAM" id="Coils"/>
    </source>
</evidence>
<keyword evidence="4" id="KW-1185">Reference proteome</keyword>
<evidence type="ECO:0000313" key="3">
    <source>
        <dbReference type="EMBL" id="MCM1988272.1"/>
    </source>
</evidence>
<accession>A0A9J6NYP3</accession>
<keyword evidence="2" id="KW-0175">Coiled coil</keyword>
<sequence length="75" mass="8975">MKSTKDHRTNNVDTIEYKVEKTLENFHETEEMIKKTNDEEMKSALEAKNDRRIETLNNVKKEIIEEAMAQQNEYK</sequence>
<organism evidence="3 4">
    <name type="scientific">Oceanirhabdus seepicola</name>
    <dbReference type="NCBI Taxonomy" id="2828781"/>
    <lineage>
        <taxon>Bacteria</taxon>
        <taxon>Bacillati</taxon>
        <taxon>Bacillota</taxon>
        <taxon>Clostridia</taxon>
        <taxon>Eubacteriales</taxon>
        <taxon>Clostridiaceae</taxon>
        <taxon>Oceanirhabdus</taxon>
    </lineage>
</organism>
<dbReference type="AlphaFoldDB" id="A0A9J6NYP3"/>
<reference evidence="3" key="1">
    <citation type="journal article" date="2021" name="mSystems">
        <title>Bacteria and Archaea Synergistically Convert Glycine Betaine to Biogenic Methane in the Formosa Cold Seep of the South China Sea.</title>
        <authorList>
            <person name="Li L."/>
            <person name="Zhang W."/>
            <person name="Zhang S."/>
            <person name="Song L."/>
            <person name="Sun Q."/>
            <person name="Zhang H."/>
            <person name="Xiang H."/>
            <person name="Dong X."/>
        </authorList>
    </citation>
    <scope>NUCLEOTIDE SEQUENCE</scope>
    <source>
        <strain evidence="3">ZWT</strain>
    </source>
</reference>
<name>A0A9J6NYP3_9CLOT</name>
<reference evidence="3" key="2">
    <citation type="submission" date="2021-04" db="EMBL/GenBank/DDBJ databases">
        <authorList>
            <person name="Dong X."/>
        </authorList>
    </citation>
    <scope>NUCLEOTIDE SEQUENCE</scope>
    <source>
        <strain evidence="3">ZWT</strain>
    </source>
</reference>